<dbReference type="RefSeq" id="WP_014176143.1">
    <property type="nucleotide sequence ID" value="NC_016582.1"/>
</dbReference>
<evidence type="ECO:0000256" key="5">
    <source>
        <dbReference type="ARBA" id="ARBA00023163"/>
    </source>
</evidence>
<dbReference type="AlphaFoldDB" id="D7CCF0"/>
<dbReference type="STRING" id="749414.SBI_03548"/>
<dbReference type="PROSITE" id="PS50949">
    <property type="entry name" value="HTH_GNTR"/>
    <property type="match status" value="1"/>
</dbReference>
<name>D7CCF0_STRBB</name>
<accession>D7CCF0</accession>
<protein>
    <submittedName>
        <fullName evidence="7">GntR family transcriptional regulator</fullName>
    </submittedName>
</protein>
<dbReference type="InterPro" id="IPR036390">
    <property type="entry name" value="WH_DNA-bd_sf"/>
</dbReference>
<keyword evidence="3" id="KW-0805">Transcription regulation</keyword>
<dbReference type="Gene3D" id="3.40.640.10">
    <property type="entry name" value="Type I PLP-dependent aspartate aminotransferase-like (Major domain)"/>
    <property type="match status" value="1"/>
</dbReference>
<dbReference type="InterPro" id="IPR015421">
    <property type="entry name" value="PyrdxlP-dep_Trfase_major"/>
</dbReference>
<keyword evidence="5" id="KW-0804">Transcription</keyword>
<dbReference type="SUPFAM" id="SSF53383">
    <property type="entry name" value="PLP-dependent transferases"/>
    <property type="match status" value="1"/>
</dbReference>
<keyword evidence="2" id="KW-0663">Pyridoxal phosphate</keyword>
<dbReference type="PATRIC" id="fig|749414.3.peg.3681"/>
<dbReference type="eggNOG" id="COG1167">
    <property type="taxonomic scope" value="Bacteria"/>
</dbReference>
<dbReference type="SUPFAM" id="SSF46785">
    <property type="entry name" value="Winged helix' DNA-binding domain"/>
    <property type="match status" value="1"/>
</dbReference>
<proteinExistence type="inferred from homology"/>
<organism evidence="7 8">
    <name type="scientific">Streptomyces bingchenggensis (strain BCW-1)</name>
    <dbReference type="NCBI Taxonomy" id="749414"/>
    <lineage>
        <taxon>Bacteria</taxon>
        <taxon>Bacillati</taxon>
        <taxon>Actinomycetota</taxon>
        <taxon>Actinomycetes</taxon>
        <taxon>Kitasatosporales</taxon>
        <taxon>Streptomycetaceae</taxon>
        <taxon>Streptomyces</taxon>
    </lineage>
</organism>
<reference evidence="7 8" key="1">
    <citation type="journal article" date="2010" name="J. Bacteriol.">
        <title>Genome sequence of the milbemycin-producing bacterium Streptomyces bingchenggensis.</title>
        <authorList>
            <person name="Wang X.J."/>
            <person name="Yan Y.J."/>
            <person name="Zhang B."/>
            <person name="An J."/>
            <person name="Wang J.J."/>
            <person name="Tian J."/>
            <person name="Jiang L."/>
            <person name="Chen Y.H."/>
            <person name="Huang S.X."/>
            <person name="Yin M."/>
            <person name="Zhang J."/>
            <person name="Gao A.L."/>
            <person name="Liu C.X."/>
            <person name="Zhu Z.X."/>
            <person name="Xiang W.S."/>
        </authorList>
    </citation>
    <scope>NUCLEOTIDE SEQUENCE [LARGE SCALE GENOMIC DNA]</scope>
    <source>
        <strain evidence="7 8">BCW-1</strain>
    </source>
</reference>
<evidence type="ECO:0000256" key="1">
    <source>
        <dbReference type="ARBA" id="ARBA00005384"/>
    </source>
</evidence>
<evidence type="ECO:0000256" key="4">
    <source>
        <dbReference type="ARBA" id="ARBA00023125"/>
    </source>
</evidence>
<comment type="similarity">
    <text evidence="1">In the C-terminal section; belongs to the class-I pyridoxal-phosphate-dependent aminotransferase family.</text>
</comment>
<keyword evidence="4" id="KW-0238">DNA-binding</keyword>
<keyword evidence="8" id="KW-1185">Reference proteome</keyword>
<dbReference type="GO" id="GO:0003677">
    <property type="term" value="F:DNA binding"/>
    <property type="evidence" value="ECO:0007669"/>
    <property type="project" value="UniProtKB-KW"/>
</dbReference>
<dbReference type="PANTHER" id="PTHR46577">
    <property type="entry name" value="HTH-TYPE TRANSCRIPTIONAL REGULATORY PROTEIN GABR"/>
    <property type="match status" value="1"/>
</dbReference>
<dbReference type="HOGENOM" id="CLU_017584_0_1_11"/>
<dbReference type="GO" id="GO:0003700">
    <property type="term" value="F:DNA-binding transcription factor activity"/>
    <property type="evidence" value="ECO:0007669"/>
    <property type="project" value="InterPro"/>
</dbReference>
<gene>
    <name evidence="7" type="ordered locus">SBI_03548</name>
</gene>
<dbReference type="InterPro" id="IPR004839">
    <property type="entry name" value="Aminotransferase_I/II_large"/>
</dbReference>
<evidence type="ECO:0000259" key="6">
    <source>
        <dbReference type="PROSITE" id="PS50949"/>
    </source>
</evidence>
<dbReference type="InterPro" id="IPR015424">
    <property type="entry name" value="PyrdxlP-dep_Trfase"/>
</dbReference>
<evidence type="ECO:0000313" key="8">
    <source>
        <dbReference type="Proteomes" id="UP000000377"/>
    </source>
</evidence>
<dbReference type="PANTHER" id="PTHR46577:SF1">
    <property type="entry name" value="HTH-TYPE TRANSCRIPTIONAL REGULATORY PROTEIN GABR"/>
    <property type="match status" value="1"/>
</dbReference>
<evidence type="ECO:0000313" key="7">
    <source>
        <dbReference type="EMBL" id="ADI06669.1"/>
    </source>
</evidence>
<dbReference type="Proteomes" id="UP000000377">
    <property type="component" value="Chromosome"/>
</dbReference>
<dbReference type="EMBL" id="CP002047">
    <property type="protein sequence ID" value="ADI06669.1"/>
    <property type="molecule type" value="Genomic_DNA"/>
</dbReference>
<evidence type="ECO:0000256" key="2">
    <source>
        <dbReference type="ARBA" id="ARBA00022898"/>
    </source>
</evidence>
<dbReference type="SMART" id="SM00345">
    <property type="entry name" value="HTH_GNTR"/>
    <property type="match status" value="1"/>
</dbReference>
<dbReference type="Pfam" id="PF00392">
    <property type="entry name" value="GntR"/>
    <property type="match status" value="1"/>
</dbReference>
<dbReference type="GO" id="GO:0030170">
    <property type="term" value="F:pyridoxal phosphate binding"/>
    <property type="evidence" value="ECO:0007669"/>
    <property type="project" value="InterPro"/>
</dbReference>
<dbReference type="KEGG" id="sbh:SBI_03548"/>
<sequence length="479" mass="51645">MEVHVSLDGHRDLSGQIYRQVRAAILDGRLRPGDPLPPTREMARRLAVARNTVGVAYDRLASEGYLESRVGAGTFVGAVGRTPGAPSTRSALKPRAVWDGVVTPWLGPIDAELTSVTYDLRVGLPDARLFPYQTWRRLVARELRPAAAIARGSGHPAGHRGLRAAIARHIGLFRGVRAAADDVVVTNGIQQALDLICRVMVEPGDGVAVEDPGYPPARMLFRSLGATVVDVPVDDEGLCVDALPDHVRVVYVTPSHQFPLGMPMSLRRRMALVEWAERHGAVVIEDDYDSEFRFGGRPIDPLQSVDRAGHVIYVGSFSKVMLPSLRIGFLVAPAPLRDALRAAKYVTDWSTSFPTQAALARFIDDGLLARHIRRMRQEYAARHELITTGLAEFPQLPLGGAPFADRLDVIPSSAGLHITAYATGGDPAELAARARASGVALYTLSEVAMSQSVRPGLVFGYGAIAAPDIGPALRRLAAV</sequence>
<dbReference type="CDD" id="cd07377">
    <property type="entry name" value="WHTH_GntR"/>
    <property type="match status" value="1"/>
</dbReference>
<dbReference type="PRINTS" id="PR00035">
    <property type="entry name" value="HTHGNTR"/>
</dbReference>
<dbReference type="Gene3D" id="1.10.10.10">
    <property type="entry name" value="Winged helix-like DNA-binding domain superfamily/Winged helix DNA-binding domain"/>
    <property type="match status" value="1"/>
</dbReference>
<dbReference type="InterPro" id="IPR036388">
    <property type="entry name" value="WH-like_DNA-bd_sf"/>
</dbReference>
<dbReference type="Pfam" id="PF00155">
    <property type="entry name" value="Aminotran_1_2"/>
    <property type="match status" value="1"/>
</dbReference>
<dbReference type="InterPro" id="IPR051446">
    <property type="entry name" value="HTH_trans_reg/aminotransferase"/>
</dbReference>
<evidence type="ECO:0000256" key="3">
    <source>
        <dbReference type="ARBA" id="ARBA00023015"/>
    </source>
</evidence>
<dbReference type="CDD" id="cd00609">
    <property type="entry name" value="AAT_like"/>
    <property type="match status" value="1"/>
</dbReference>
<feature type="domain" description="HTH gntR-type" evidence="6">
    <location>
        <begin position="11"/>
        <end position="79"/>
    </location>
</feature>
<dbReference type="InterPro" id="IPR000524">
    <property type="entry name" value="Tscrpt_reg_HTH_GntR"/>
</dbReference>